<dbReference type="SUPFAM" id="SSF53335">
    <property type="entry name" value="S-adenosyl-L-methionine-dependent methyltransferases"/>
    <property type="match status" value="1"/>
</dbReference>
<evidence type="ECO:0000313" key="3">
    <source>
        <dbReference type="Proteomes" id="UP001152797"/>
    </source>
</evidence>
<organism evidence="1">
    <name type="scientific">Cladocopium goreaui</name>
    <dbReference type="NCBI Taxonomy" id="2562237"/>
    <lineage>
        <taxon>Eukaryota</taxon>
        <taxon>Sar</taxon>
        <taxon>Alveolata</taxon>
        <taxon>Dinophyceae</taxon>
        <taxon>Suessiales</taxon>
        <taxon>Symbiodiniaceae</taxon>
        <taxon>Cladocopium</taxon>
    </lineage>
</organism>
<evidence type="ECO:0000313" key="2">
    <source>
        <dbReference type="EMBL" id="CAL4798232.1"/>
    </source>
</evidence>
<accession>A0A9P1DJQ8</accession>
<proteinExistence type="predicted"/>
<dbReference type="Gene3D" id="3.40.50.150">
    <property type="entry name" value="Vaccinia Virus protein VP39"/>
    <property type="match status" value="1"/>
</dbReference>
<dbReference type="Proteomes" id="UP001152797">
    <property type="component" value="Unassembled WGS sequence"/>
</dbReference>
<reference evidence="2 3" key="2">
    <citation type="submission" date="2024-05" db="EMBL/GenBank/DDBJ databases">
        <authorList>
            <person name="Chen Y."/>
            <person name="Shah S."/>
            <person name="Dougan E. K."/>
            <person name="Thang M."/>
            <person name="Chan C."/>
        </authorList>
    </citation>
    <scope>NUCLEOTIDE SEQUENCE [LARGE SCALE GENOMIC DNA]</scope>
</reference>
<dbReference type="InterPro" id="IPR029063">
    <property type="entry name" value="SAM-dependent_MTases_sf"/>
</dbReference>
<dbReference type="AlphaFoldDB" id="A0A9P1DJQ8"/>
<sequence>MSIVESCWLGTIQPELCCTSPEGRALCFPADQDFTFSACCADYLKSLEPEVQGTITCESSGPTCSWIFRNAQILDTSNMAAVHQFCWAGLNRAGVYAEMMHTPAFDRRLAHLSCFPGMAFLLSMCAIAESSSSCESTGSAPKTSMHSMHSEDPALSFFMVAFKALAMVSHCIDASDWPLTVAEFSANFQLFVEHGHSCGFQWMQPRRGLPYVSGVSGQTLHDEVPSHRGIQNHAEVHMRINWAMGAWDNRMYWEEKMRRKPEQLLNMKHKDPQELCSLMTMTTGPELRVLILGTGPVAAQPHFQCPHGGSISTTSCDAFSRLYRELAKESQFRPPYGFPEYCDVEELWQFFPKNYFHVVFVSNALDHTVHPIRGLKLLLWVLHPDGKLLLRHFRNVHPERWMSLSDGQHQWGFDVDLGPSGEQSFFIWNHLHRWNVTQVLEEDGATTTSAFLKPFEPQHQFVGSLEHGLHRNG</sequence>
<dbReference type="EMBL" id="CAMXCT020004968">
    <property type="protein sequence ID" value="CAL1164295.1"/>
    <property type="molecule type" value="Genomic_DNA"/>
</dbReference>
<evidence type="ECO:0000313" key="1">
    <source>
        <dbReference type="EMBL" id="CAI4010920.1"/>
    </source>
</evidence>
<comment type="caution">
    <text evidence="1">The sequence shown here is derived from an EMBL/GenBank/DDBJ whole genome shotgun (WGS) entry which is preliminary data.</text>
</comment>
<keyword evidence="3" id="KW-1185">Reference proteome</keyword>
<protein>
    <submittedName>
        <fullName evidence="2">Phosphopyruvate hydratase</fullName>
    </submittedName>
</protein>
<name>A0A9P1DJQ8_9DINO</name>
<gene>
    <name evidence="1" type="ORF">C1SCF055_LOCUS36139</name>
</gene>
<dbReference type="EMBL" id="CAMXCT010004968">
    <property type="protein sequence ID" value="CAI4010920.1"/>
    <property type="molecule type" value="Genomic_DNA"/>
</dbReference>
<reference evidence="1" key="1">
    <citation type="submission" date="2022-10" db="EMBL/GenBank/DDBJ databases">
        <authorList>
            <person name="Chen Y."/>
            <person name="Dougan E. K."/>
            <person name="Chan C."/>
            <person name="Rhodes N."/>
            <person name="Thang M."/>
        </authorList>
    </citation>
    <scope>NUCLEOTIDE SEQUENCE</scope>
</reference>
<dbReference type="EMBL" id="CAMXCT030004968">
    <property type="protein sequence ID" value="CAL4798232.1"/>
    <property type="molecule type" value="Genomic_DNA"/>
</dbReference>